<dbReference type="AlphaFoldDB" id="A0A5J4UYI8"/>
<comment type="caution">
    <text evidence="5">The sequence shown here is derived from an EMBL/GenBank/DDBJ whole genome shotgun (WGS) entry which is preliminary data.</text>
</comment>
<dbReference type="InterPro" id="IPR050502">
    <property type="entry name" value="Euk_RNA-bind_prot"/>
</dbReference>
<feature type="domain" description="RRM" evidence="4">
    <location>
        <begin position="183"/>
        <end position="259"/>
    </location>
</feature>
<evidence type="ECO:0000256" key="1">
    <source>
        <dbReference type="ARBA" id="ARBA00022884"/>
    </source>
</evidence>
<name>A0A5J4UYI8_9EUKA</name>
<dbReference type="InterPro" id="IPR012677">
    <property type="entry name" value="Nucleotide-bd_a/b_plait_sf"/>
</dbReference>
<feature type="domain" description="RRM" evidence="4">
    <location>
        <begin position="71"/>
        <end position="151"/>
    </location>
</feature>
<feature type="non-terminal residue" evidence="5">
    <location>
        <position position="1"/>
    </location>
</feature>
<dbReference type="Proteomes" id="UP000324800">
    <property type="component" value="Unassembled WGS sequence"/>
</dbReference>
<proteinExistence type="predicted"/>
<dbReference type="CDD" id="cd00590">
    <property type="entry name" value="RRM_SF"/>
    <property type="match status" value="1"/>
</dbReference>
<dbReference type="GO" id="GO:0003729">
    <property type="term" value="F:mRNA binding"/>
    <property type="evidence" value="ECO:0007669"/>
    <property type="project" value="TreeGrafter"/>
</dbReference>
<evidence type="ECO:0000256" key="3">
    <source>
        <dbReference type="SAM" id="MobiDB-lite"/>
    </source>
</evidence>
<keyword evidence="1 2" id="KW-0694">RNA-binding</keyword>
<gene>
    <name evidence="5" type="ORF">EZS28_029300</name>
</gene>
<dbReference type="OrthoDB" id="439808at2759"/>
<dbReference type="SUPFAM" id="SSF54928">
    <property type="entry name" value="RNA-binding domain, RBD"/>
    <property type="match status" value="2"/>
</dbReference>
<dbReference type="EMBL" id="SNRW01011422">
    <property type="protein sequence ID" value="KAA6375172.1"/>
    <property type="molecule type" value="Genomic_DNA"/>
</dbReference>
<dbReference type="Pfam" id="PF00076">
    <property type="entry name" value="RRM_1"/>
    <property type="match status" value="2"/>
</dbReference>
<reference evidence="5 6" key="1">
    <citation type="submission" date="2019-03" db="EMBL/GenBank/DDBJ databases">
        <title>Single cell metagenomics reveals metabolic interactions within the superorganism composed of flagellate Streblomastix strix and complex community of Bacteroidetes bacteria on its surface.</title>
        <authorList>
            <person name="Treitli S.C."/>
            <person name="Kolisko M."/>
            <person name="Husnik F."/>
            <person name="Keeling P."/>
            <person name="Hampl V."/>
        </authorList>
    </citation>
    <scope>NUCLEOTIDE SEQUENCE [LARGE SCALE GENOMIC DNA]</scope>
    <source>
        <strain evidence="5">ST1C</strain>
    </source>
</reference>
<dbReference type="Gene3D" id="3.30.70.330">
    <property type="match status" value="2"/>
</dbReference>
<evidence type="ECO:0000259" key="4">
    <source>
        <dbReference type="PROSITE" id="PS50102"/>
    </source>
</evidence>
<dbReference type="SMART" id="SM00360">
    <property type="entry name" value="RRM"/>
    <property type="match status" value="2"/>
</dbReference>
<sequence length="306" mass="34759">TSNPRTLHFFVNGQEQPVSVFDIPSNIRFFVWLYNPGSSFTLTRFERVQSSSARGVEGSKVLKWGYEWDEGAVYDGNLVDNISQETTDEEVYEIFQTVGIVKTVFLSPRIEQSFRLGVIQMSNEESALRAMNELNGHELNGHRIQILKGNIDLLQNIFQQNSDGESNSEEESSSEDEEQMISNRLFVGNLNFSTTGQDLGHLFESVGQVKNATVIIHNGRSKGFGFVTMNNYQQAQRAIAVLNNCKLDGRNIRIQFAKDQNEQNPLQNSNFGGERRNFGQPGNQGEGMMPYNQNGRFPSRRRFRPR</sequence>
<dbReference type="InterPro" id="IPR035979">
    <property type="entry name" value="RBD_domain_sf"/>
</dbReference>
<feature type="region of interest" description="Disordered" evidence="3">
    <location>
        <begin position="259"/>
        <end position="306"/>
    </location>
</feature>
<dbReference type="InterPro" id="IPR000504">
    <property type="entry name" value="RRM_dom"/>
</dbReference>
<feature type="compositionally biased region" description="Polar residues" evidence="3">
    <location>
        <begin position="262"/>
        <end position="271"/>
    </location>
</feature>
<accession>A0A5J4UYI8</accession>
<dbReference type="PANTHER" id="PTHR48025:SF1">
    <property type="entry name" value="RRM DOMAIN-CONTAINING PROTEIN"/>
    <property type="match status" value="1"/>
</dbReference>
<protein>
    <recommendedName>
        <fullName evidence="4">RRM domain-containing protein</fullName>
    </recommendedName>
</protein>
<evidence type="ECO:0000313" key="6">
    <source>
        <dbReference type="Proteomes" id="UP000324800"/>
    </source>
</evidence>
<evidence type="ECO:0000256" key="2">
    <source>
        <dbReference type="PROSITE-ProRule" id="PRU00176"/>
    </source>
</evidence>
<organism evidence="5 6">
    <name type="scientific">Streblomastix strix</name>
    <dbReference type="NCBI Taxonomy" id="222440"/>
    <lineage>
        <taxon>Eukaryota</taxon>
        <taxon>Metamonada</taxon>
        <taxon>Preaxostyla</taxon>
        <taxon>Oxymonadida</taxon>
        <taxon>Streblomastigidae</taxon>
        <taxon>Streblomastix</taxon>
    </lineage>
</organism>
<dbReference type="PROSITE" id="PS50102">
    <property type="entry name" value="RRM"/>
    <property type="match status" value="2"/>
</dbReference>
<dbReference type="PANTHER" id="PTHR48025">
    <property type="entry name" value="OS02G0815200 PROTEIN"/>
    <property type="match status" value="1"/>
</dbReference>
<evidence type="ECO:0000313" key="5">
    <source>
        <dbReference type="EMBL" id="KAA6375172.1"/>
    </source>
</evidence>